<dbReference type="GO" id="GO:0010664">
    <property type="term" value="P:negative regulation of striated muscle cell apoptotic process"/>
    <property type="evidence" value="ECO:0007669"/>
    <property type="project" value="TreeGrafter"/>
</dbReference>
<feature type="region of interest" description="Disordered" evidence="2">
    <location>
        <begin position="172"/>
        <end position="244"/>
    </location>
</feature>
<dbReference type="PROSITE" id="PS01159">
    <property type="entry name" value="WW_DOMAIN_1"/>
    <property type="match status" value="1"/>
</dbReference>
<reference evidence="6 8" key="2">
    <citation type="submission" date="2019-04" db="EMBL/GenBank/DDBJ databases">
        <authorList>
            <consortium name="Wellcome Sanger Institute Data Sharing"/>
        </authorList>
    </citation>
    <scope>NUCLEOTIDE SEQUENCE [LARGE SCALE GENOMIC DNA]</scope>
</reference>
<reference evidence="5 7" key="1">
    <citation type="submission" date="2015-08" db="EMBL/GenBank/DDBJ databases">
        <title>The genome of the Asian arowana (Scleropages formosus).</title>
        <authorList>
            <person name="Tan M.H."/>
            <person name="Gan H.M."/>
            <person name="Croft L.J."/>
            <person name="Austin C.M."/>
        </authorList>
    </citation>
    <scope>NUCLEOTIDE SEQUENCE [LARGE SCALE GENOMIC DNA]</scope>
    <source>
        <strain evidence="5">Aro1</strain>
    </source>
</reference>
<evidence type="ECO:0000313" key="7">
    <source>
        <dbReference type="Proteomes" id="UP000034805"/>
    </source>
</evidence>
<dbReference type="RefSeq" id="XP_018605128.1">
    <property type="nucleotide sequence ID" value="XM_018749612.1"/>
</dbReference>
<dbReference type="Proteomes" id="UP000694397">
    <property type="component" value="Chromosome 4"/>
</dbReference>
<feature type="compositionally biased region" description="Low complexity" evidence="2">
    <location>
        <begin position="193"/>
        <end position="207"/>
    </location>
</feature>
<dbReference type="STRING" id="113540.ENSSFOP00015017731"/>
<dbReference type="GO" id="GO:0005634">
    <property type="term" value="C:nucleus"/>
    <property type="evidence" value="ECO:0007669"/>
    <property type="project" value="TreeGrafter"/>
</dbReference>
<dbReference type="InterPro" id="IPR001202">
    <property type="entry name" value="WW_dom"/>
</dbReference>
<dbReference type="InterPro" id="IPR039773">
    <property type="entry name" value="BAG_chaperone_regulator"/>
</dbReference>
<sequence length="519" mass="58176">MAHYSQPRSALNLRSQSPMVQMATNDPLPPGWEIKIDPQTGWPFFVDHNNRITTWNDPRHDAKKDSPVSPNGPCISSESPTQETQRNFLREMKYPMLRQGYIPIPVTHENVEHRQQQQQAQPQHPCYTYGQPAAMQRGRPEVHTPSMSATHPCRPRSPVRIPVEACMSDPHCSPGLSCSQVTQGPETHHQGHQQHPSQGAGVHSAPSSQPPRPSSTGLQPGYISIPVIHEGGGGHSQPQAHHSQRFPHAEYQPAFHRMQPDEWVSHGAPVQPPRERPTREASPIPSHIRPQSPVRAQVMVDRHPAPQVQHHVVHQEPCPRMQQEELVSPTSLQMPTFPQALHRDADMQQQQQQPERQEKTEVKVQVPAKPEAQDTTVTQEGLSPQKLEEPPPPPPAPTCPSHPGLAMVQRIVERVDRLEHEVKFFTGKKNDKRYLMLEEFLTKELLALDSVDPEGRADVRQARRDGVRKVQNILEELELRGEEAAQLSAENGAGDGTHPEKGDYRSVGQGEMTAEKEVS</sequence>
<dbReference type="PROSITE" id="PS51035">
    <property type="entry name" value="BAG"/>
    <property type="match status" value="1"/>
</dbReference>
<feature type="compositionally biased region" description="Polar residues" evidence="2">
    <location>
        <begin position="373"/>
        <end position="382"/>
    </location>
</feature>
<evidence type="ECO:0000259" key="3">
    <source>
        <dbReference type="PROSITE" id="PS50020"/>
    </source>
</evidence>
<evidence type="ECO:0000256" key="1">
    <source>
        <dbReference type="ARBA" id="ARBA00023186"/>
    </source>
</evidence>
<dbReference type="GO" id="GO:0016020">
    <property type="term" value="C:membrane"/>
    <property type="evidence" value="ECO:0007669"/>
    <property type="project" value="TreeGrafter"/>
</dbReference>
<dbReference type="SUPFAM" id="SSF63491">
    <property type="entry name" value="BAG domain"/>
    <property type="match status" value="1"/>
</dbReference>
<dbReference type="Proteomes" id="UP000034805">
    <property type="component" value="Unassembled WGS sequence"/>
</dbReference>
<feature type="region of interest" description="Disordered" evidence="2">
    <location>
        <begin position="343"/>
        <end position="403"/>
    </location>
</feature>
<evidence type="ECO:0000313" key="5">
    <source>
        <dbReference type="EMBL" id="KPP75446.1"/>
    </source>
</evidence>
<accession>A0A0P7UZ22</accession>
<dbReference type="GO" id="GO:0005829">
    <property type="term" value="C:cytosol"/>
    <property type="evidence" value="ECO:0007669"/>
    <property type="project" value="TreeGrafter"/>
</dbReference>
<evidence type="ECO:0000256" key="2">
    <source>
        <dbReference type="SAM" id="MobiDB-lite"/>
    </source>
</evidence>
<feature type="compositionally biased region" description="Pro residues" evidence="2">
    <location>
        <begin position="390"/>
        <end position="400"/>
    </location>
</feature>
<reference evidence="6" key="3">
    <citation type="submission" date="2025-05" db="UniProtKB">
        <authorList>
            <consortium name="Ensembl"/>
        </authorList>
    </citation>
    <scope>IDENTIFICATION</scope>
</reference>
<feature type="compositionally biased region" description="Basic and acidic residues" evidence="2">
    <location>
        <begin position="57"/>
        <end position="66"/>
    </location>
</feature>
<dbReference type="PANTHER" id="PTHR12329:SF12">
    <property type="entry name" value="BAG FAMILY MOLECULAR CHAPERONE REGULATOR 3"/>
    <property type="match status" value="1"/>
</dbReference>
<dbReference type="InterPro" id="IPR036020">
    <property type="entry name" value="WW_dom_sf"/>
</dbReference>
<evidence type="ECO:0000313" key="6">
    <source>
        <dbReference type="Ensembl" id="ENSSFOP00015017731.1"/>
    </source>
</evidence>
<dbReference type="CDD" id="cd00201">
    <property type="entry name" value="WW"/>
    <property type="match status" value="1"/>
</dbReference>
<feature type="region of interest" description="Disordered" evidence="2">
    <location>
        <begin position="55"/>
        <end position="83"/>
    </location>
</feature>
<feature type="region of interest" description="Disordered" evidence="2">
    <location>
        <begin position="113"/>
        <end position="156"/>
    </location>
</feature>
<gene>
    <name evidence="6" type="primary">BAG3</name>
    <name evidence="5" type="ORF">Z043_105301</name>
</gene>
<proteinExistence type="predicted"/>
<name>A0A0P7UZ22_SCLFO</name>
<feature type="compositionally biased region" description="Polar residues" evidence="2">
    <location>
        <begin position="176"/>
        <end position="185"/>
    </location>
</feature>
<dbReference type="GO" id="GO:0050821">
    <property type="term" value="P:protein stabilization"/>
    <property type="evidence" value="ECO:0007669"/>
    <property type="project" value="TreeGrafter"/>
</dbReference>
<dbReference type="GO" id="GO:0051087">
    <property type="term" value="F:protein-folding chaperone binding"/>
    <property type="evidence" value="ECO:0007669"/>
    <property type="project" value="InterPro"/>
</dbReference>
<dbReference type="GeneTree" id="ENSGT00940000159204"/>
<dbReference type="AlphaFoldDB" id="A0A0P7UZ22"/>
<feature type="domain" description="BAG" evidence="4">
    <location>
        <begin position="404"/>
        <end position="481"/>
    </location>
</feature>
<keyword evidence="8" id="KW-1185">Reference proteome</keyword>
<dbReference type="Pfam" id="PF02179">
    <property type="entry name" value="BAG"/>
    <property type="match status" value="1"/>
</dbReference>
<evidence type="ECO:0000313" key="8">
    <source>
        <dbReference type="Proteomes" id="UP000694397"/>
    </source>
</evidence>
<feature type="region of interest" description="Disordered" evidence="2">
    <location>
        <begin position="264"/>
        <end position="289"/>
    </location>
</feature>
<dbReference type="InterPro" id="IPR003103">
    <property type="entry name" value="BAG_domain"/>
</dbReference>
<dbReference type="Gene3D" id="2.20.70.10">
    <property type="match status" value="1"/>
</dbReference>
<dbReference type="GO" id="GO:0000774">
    <property type="term" value="F:adenyl-nucleotide exchange factor activity"/>
    <property type="evidence" value="ECO:0007669"/>
    <property type="project" value="TreeGrafter"/>
</dbReference>
<feature type="compositionally biased region" description="Polar residues" evidence="2">
    <location>
        <begin position="74"/>
        <end position="83"/>
    </location>
</feature>
<evidence type="ECO:0000259" key="4">
    <source>
        <dbReference type="PROSITE" id="PS51035"/>
    </source>
</evidence>
<organism evidence="5 7">
    <name type="scientific">Scleropages formosus</name>
    <name type="common">Asian bonytongue</name>
    <name type="synonym">Osteoglossum formosum</name>
    <dbReference type="NCBI Taxonomy" id="113540"/>
    <lineage>
        <taxon>Eukaryota</taxon>
        <taxon>Metazoa</taxon>
        <taxon>Chordata</taxon>
        <taxon>Craniata</taxon>
        <taxon>Vertebrata</taxon>
        <taxon>Euteleostomi</taxon>
        <taxon>Actinopterygii</taxon>
        <taxon>Neopterygii</taxon>
        <taxon>Teleostei</taxon>
        <taxon>Osteoglossocephala</taxon>
        <taxon>Osteoglossomorpha</taxon>
        <taxon>Osteoglossiformes</taxon>
        <taxon>Osteoglossidae</taxon>
        <taxon>Scleropages</taxon>
    </lineage>
</organism>
<dbReference type="Ensembl" id="ENSSFOT00015017932.2">
    <property type="protein sequence ID" value="ENSSFOP00015017731.1"/>
    <property type="gene ID" value="ENSSFOG00015011401.2"/>
</dbReference>
<dbReference type="EMBL" id="JARO02001442">
    <property type="protein sequence ID" value="KPP75446.1"/>
    <property type="molecule type" value="Genomic_DNA"/>
</dbReference>
<dbReference type="OrthoDB" id="333905at2759"/>
<dbReference type="CTD" id="9531"/>
<dbReference type="PROSITE" id="PS50020">
    <property type="entry name" value="WW_DOMAIN_2"/>
    <property type="match status" value="1"/>
</dbReference>
<dbReference type="GO" id="GO:0046716">
    <property type="term" value="P:muscle cell cellular homeostasis"/>
    <property type="evidence" value="ECO:0007669"/>
    <property type="project" value="TreeGrafter"/>
</dbReference>
<dbReference type="KEGG" id="sfm:108932899"/>
<dbReference type="InterPro" id="IPR036533">
    <property type="entry name" value="BAG_dom_sf"/>
</dbReference>
<dbReference type="SMART" id="SM00456">
    <property type="entry name" value="WW"/>
    <property type="match status" value="1"/>
</dbReference>
<dbReference type="Gene3D" id="1.20.58.120">
    <property type="entry name" value="BAG domain"/>
    <property type="match status" value="1"/>
</dbReference>
<feature type="domain" description="WW" evidence="3">
    <location>
        <begin position="26"/>
        <end position="60"/>
    </location>
</feature>
<dbReference type="SMART" id="SM00264">
    <property type="entry name" value="BAG"/>
    <property type="match status" value="1"/>
</dbReference>
<dbReference type="GeneID" id="108932899"/>
<dbReference type="Pfam" id="PF00397">
    <property type="entry name" value="WW"/>
    <property type="match status" value="1"/>
</dbReference>
<dbReference type="SUPFAM" id="SSF51045">
    <property type="entry name" value="WW domain"/>
    <property type="match status" value="1"/>
</dbReference>
<keyword evidence="1" id="KW-0143">Chaperone</keyword>
<dbReference type="PANTHER" id="PTHR12329">
    <property type="entry name" value="BCL2-ASSOCIATED ATHANOGENE"/>
    <property type="match status" value="1"/>
</dbReference>
<protein>
    <submittedName>
        <fullName evidence="5">BAG family molecular chaperone regulator 3-like</fullName>
    </submittedName>
    <submittedName>
        <fullName evidence="6">BCL2 associated athanogene 3</fullName>
    </submittedName>
</protein>
<feature type="region of interest" description="Disordered" evidence="2">
    <location>
        <begin position="484"/>
        <end position="519"/>
    </location>
</feature>